<protein>
    <recommendedName>
        <fullName evidence="3">Short C-terminal domain-containing protein</fullName>
    </recommendedName>
</protein>
<dbReference type="Proteomes" id="UP000198564">
    <property type="component" value="Unassembled WGS sequence"/>
</dbReference>
<proteinExistence type="predicted"/>
<organism evidence="1 2">
    <name type="scientific">Alkalibacterium gilvum</name>
    <dbReference type="NCBI Taxonomy" id="1130080"/>
    <lineage>
        <taxon>Bacteria</taxon>
        <taxon>Bacillati</taxon>
        <taxon>Bacillota</taxon>
        <taxon>Bacilli</taxon>
        <taxon>Lactobacillales</taxon>
        <taxon>Carnobacteriaceae</taxon>
        <taxon>Alkalibacterium</taxon>
    </lineage>
</organism>
<evidence type="ECO:0000313" key="1">
    <source>
        <dbReference type="EMBL" id="SEI88792.1"/>
    </source>
</evidence>
<evidence type="ECO:0000313" key="2">
    <source>
        <dbReference type="Proteomes" id="UP000198564"/>
    </source>
</evidence>
<dbReference type="AlphaFoldDB" id="A0A1H6ULP6"/>
<name>A0A1H6ULP6_9LACT</name>
<sequence length="103" mass="12078">MKLNQFKLKKESQIEKIRDVAEDWKSTLDVIIKKEEKQTTNVAKDNADDNVSDNIKISDDISNEKTKDSKEKIELLRDLKELYDSESITEKEYDKLKNEILNS</sequence>
<accession>A0A1H6ULP6</accession>
<keyword evidence="2" id="KW-1185">Reference proteome</keyword>
<dbReference type="RefSeq" id="WP_091635559.1">
    <property type="nucleotide sequence ID" value="NZ_FNYW01000029.1"/>
</dbReference>
<dbReference type="EMBL" id="FNYW01000029">
    <property type="protein sequence ID" value="SEI88792.1"/>
    <property type="molecule type" value="Genomic_DNA"/>
</dbReference>
<gene>
    <name evidence="1" type="ORF">SAMN04488113_12916</name>
</gene>
<evidence type="ECO:0008006" key="3">
    <source>
        <dbReference type="Google" id="ProtNLM"/>
    </source>
</evidence>
<reference evidence="2" key="1">
    <citation type="submission" date="2016-10" db="EMBL/GenBank/DDBJ databases">
        <authorList>
            <person name="Varghese N."/>
            <person name="Submissions S."/>
        </authorList>
    </citation>
    <scope>NUCLEOTIDE SEQUENCE [LARGE SCALE GENOMIC DNA]</scope>
    <source>
        <strain evidence="2">DSM 25751</strain>
    </source>
</reference>